<protein>
    <submittedName>
        <fullName evidence="1">Uncharacterized protein</fullName>
    </submittedName>
</protein>
<dbReference type="RefSeq" id="WP_013720772.1">
    <property type="nucleotide sequence ID" value="NZ_LGVO01000048.1"/>
</dbReference>
<dbReference type="OrthoDB" id="1923891at2"/>
<accession>A0A9Q1UYC8</accession>
<name>A0A9Q1UYC8_CLOBO</name>
<organism evidence="1 2">
    <name type="scientific">Clostridium botulinum</name>
    <dbReference type="NCBI Taxonomy" id="1491"/>
    <lineage>
        <taxon>Bacteria</taxon>
        <taxon>Bacillati</taxon>
        <taxon>Bacillota</taxon>
        <taxon>Clostridia</taxon>
        <taxon>Eubacteriales</taxon>
        <taxon>Clostridiaceae</taxon>
        <taxon>Clostridium</taxon>
    </lineage>
</organism>
<evidence type="ECO:0000313" key="1">
    <source>
        <dbReference type="EMBL" id="KOA88187.1"/>
    </source>
</evidence>
<proteinExistence type="predicted"/>
<dbReference type="EMBL" id="LGVR01000031">
    <property type="protein sequence ID" value="KOA88187.1"/>
    <property type="molecule type" value="Genomic_DNA"/>
</dbReference>
<reference evidence="1 2" key="1">
    <citation type="submission" date="2015-07" db="EMBL/GenBank/DDBJ databases">
        <title>Draft genome sequences of 17 French Clostridium botulinum group III.</title>
        <authorList>
            <person name="Woudstra C."/>
            <person name="Le Marechal C."/>
            <person name="Souillard R."/>
            <person name="Bayon-Auboyer M.-H."/>
            <person name="Dessouter D."/>
            <person name="Fach P."/>
        </authorList>
    </citation>
    <scope>NUCLEOTIDE SEQUENCE [LARGE SCALE GENOMIC DNA]</scope>
    <source>
        <strain evidence="1 2">12LNRI-CD</strain>
    </source>
</reference>
<evidence type="ECO:0000313" key="2">
    <source>
        <dbReference type="Proteomes" id="UP000037540"/>
    </source>
</evidence>
<comment type="caution">
    <text evidence="1">The sequence shown here is derived from an EMBL/GenBank/DDBJ whole genome shotgun (WGS) entry which is preliminary data.</text>
</comment>
<dbReference type="Proteomes" id="UP000037540">
    <property type="component" value="Unassembled WGS sequence"/>
</dbReference>
<gene>
    <name evidence="1" type="ORF">ADU74_06870</name>
</gene>
<sequence>MGNMKKKIINENTTVVDNNIIESPLFISSKREITTLGTLESFCTNKNVQNVIEVMKEGFKKSPVPIDYRNAPVVYRKWVDSRGLERELLVTYEIPDMTTMDVWNALIGLYIQKMSPIQFDTTKSTYELDADEMEFTLYELAKFMNKSIGGSNLNTLTKEIIRLNNAKYYSFSNGVIFNKKKEKYIKSKTRGMSLIVDCSFESERKAKNEKFDSESKCKVQFNKLIIDNIRYQYIKYINPKEYFALPSKGITRRLYVYLKGNSHMSDGKKYTYIKRGLGMLRNKLPMYEHQPSKIKERLKSPLKNLIKNGMITDYFYGDEDIINEKERCIYFIFKGKKDDVINNLRKKYQEKQLQLEIALDEVREENKFEMKIPEDLDKALEGIGFNNKAINKLHAEYDKWHIIKYVIWLQYEQFKNNKVIQNSAGLLRFALMGNVNLDITNKDIVQFVENEKKKFEESKLSRQEILENAYDKYVDDEIEKFKKEDGGTIYDIVYQNTLINIETQLDSQIAQLKLLQKNEGVEMPSLKLWEEFKKKKDKSELFKKNFINSIKMFRGIKTLEEFEIEFDKK</sequence>
<dbReference type="AlphaFoldDB" id="A0A9Q1UYC8"/>